<sequence>MTEFSQALRVDLTEDREETRRFLVLRRFFRSPTFVAGFAIVVMLVLLGTGGVWLSPYEATGMDLRNRLSPPTAQNWFGTDNFGRDVFTRVAAGSQLSMFVGLMVVAINAVAGAAIGALAGYLRQLDNLLMRVMDAFMAFPAMLLAIAITAALGPSLFNVVVALAVAYVPKTARIVRGTALIVREQQYVEAAQVAGAGTMRILRVHVLPNCLSSLVVQLTFVFASAVLAEATLSYLGVGLPPPAPTWGNGISDGREYIVEAWWISLFPGLAITFAVLGFNFLGDGLRDVLDPHLPGESE</sequence>
<protein>
    <submittedName>
        <fullName evidence="11">Peptide ABC transporter permease</fullName>
    </submittedName>
</protein>
<dbReference type="InterPro" id="IPR050366">
    <property type="entry name" value="BP-dependent_transpt_permease"/>
</dbReference>
<dbReference type="InterPro" id="IPR035906">
    <property type="entry name" value="MetI-like_sf"/>
</dbReference>
<organism evidence="11 12">
    <name type="scientific">Nitratireductor pacificus pht-3B</name>
    <dbReference type="NCBI Taxonomy" id="391937"/>
    <lineage>
        <taxon>Bacteria</taxon>
        <taxon>Pseudomonadati</taxon>
        <taxon>Pseudomonadota</taxon>
        <taxon>Alphaproteobacteria</taxon>
        <taxon>Hyphomicrobiales</taxon>
        <taxon>Phyllobacteriaceae</taxon>
        <taxon>Nitratireductor</taxon>
    </lineage>
</organism>
<dbReference type="eggNOG" id="COG1173">
    <property type="taxonomic scope" value="Bacteria"/>
</dbReference>
<dbReference type="SUPFAM" id="SSF161098">
    <property type="entry name" value="MetI-like"/>
    <property type="match status" value="1"/>
</dbReference>
<dbReference type="RefSeq" id="WP_008593507.1">
    <property type="nucleotide sequence ID" value="NZ_AMRM01000002.1"/>
</dbReference>
<feature type="transmembrane region" description="Helical" evidence="9">
    <location>
        <begin position="99"/>
        <end position="122"/>
    </location>
</feature>
<evidence type="ECO:0000256" key="3">
    <source>
        <dbReference type="ARBA" id="ARBA00022475"/>
    </source>
</evidence>
<feature type="transmembrane region" description="Helical" evidence="9">
    <location>
        <begin position="260"/>
        <end position="281"/>
    </location>
</feature>
<feature type="transmembrane region" description="Helical" evidence="9">
    <location>
        <begin position="34"/>
        <end position="55"/>
    </location>
</feature>
<dbReference type="STRING" id="391937.NA2_01769"/>
<keyword evidence="12" id="KW-1185">Reference proteome</keyword>
<dbReference type="InterPro" id="IPR000515">
    <property type="entry name" value="MetI-like"/>
</dbReference>
<feature type="transmembrane region" description="Helical" evidence="9">
    <location>
        <begin position="206"/>
        <end position="228"/>
    </location>
</feature>
<dbReference type="AlphaFoldDB" id="K2MSX0"/>
<keyword evidence="4 9" id="KW-0812">Transmembrane</keyword>
<keyword evidence="6" id="KW-0653">Protein transport</keyword>
<dbReference type="GO" id="GO:0015833">
    <property type="term" value="P:peptide transport"/>
    <property type="evidence" value="ECO:0007669"/>
    <property type="project" value="UniProtKB-KW"/>
</dbReference>
<dbReference type="PROSITE" id="PS50928">
    <property type="entry name" value="ABC_TM1"/>
    <property type="match status" value="1"/>
</dbReference>
<evidence type="ECO:0000256" key="8">
    <source>
        <dbReference type="ARBA" id="ARBA00023136"/>
    </source>
</evidence>
<dbReference type="PANTHER" id="PTHR43386:SF1">
    <property type="entry name" value="D,D-DIPEPTIDE TRANSPORT SYSTEM PERMEASE PROTEIN DDPC-RELATED"/>
    <property type="match status" value="1"/>
</dbReference>
<evidence type="ECO:0000313" key="12">
    <source>
        <dbReference type="Proteomes" id="UP000006786"/>
    </source>
</evidence>
<comment type="subcellular location">
    <subcellularLocation>
        <location evidence="1 9">Cell membrane</location>
        <topology evidence="1 9">Multi-pass membrane protein</topology>
    </subcellularLocation>
</comment>
<dbReference type="PANTHER" id="PTHR43386">
    <property type="entry name" value="OLIGOPEPTIDE TRANSPORT SYSTEM PERMEASE PROTEIN APPC"/>
    <property type="match status" value="1"/>
</dbReference>
<comment type="similarity">
    <text evidence="9">Belongs to the binding-protein-dependent transport system permease family.</text>
</comment>
<dbReference type="Proteomes" id="UP000006786">
    <property type="component" value="Unassembled WGS sequence"/>
</dbReference>
<evidence type="ECO:0000256" key="5">
    <source>
        <dbReference type="ARBA" id="ARBA00022856"/>
    </source>
</evidence>
<reference evidence="11 12" key="1">
    <citation type="journal article" date="2012" name="J. Bacteriol.">
        <title>Genome Sequence of Nitratireductor pacificus Type Strain pht-3B.</title>
        <authorList>
            <person name="Lai Q."/>
            <person name="Li G."/>
            <person name="Shao Z."/>
        </authorList>
    </citation>
    <scope>NUCLEOTIDE SEQUENCE [LARGE SCALE GENOMIC DNA]</scope>
    <source>
        <strain evidence="12">pht-3B</strain>
    </source>
</reference>
<accession>K2MSX0</accession>
<dbReference type="GO" id="GO:0005886">
    <property type="term" value="C:plasma membrane"/>
    <property type="evidence" value="ECO:0007669"/>
    <property type="project" value="UniProtKB-SubCell"/>
</dbReference>
<dbReference type="Gene3D" id="1.10.3720.10">
    <property type="entry name" value="MetI-like"/>
    <property type="match status" value="1"/>
</dbReference>
<evidence type="ECO:0000313" key="11">
    <source>
        <dbReference type="EMBL" id="EKF20472.1"/>
    </source>
</evidence>
<dbReference type="Pfam" id="PF12911">
    <property type="entry name" value="OppC_N"/>
    <property type="match status" value="1"/>
</dbReference>
<evidence type="ECO:0000256" key="4">
    <source>
        <dbReference type="ARBA" id="ARBA00022692"/>
    </source>
</evidence>
<evidence type="ECO:0000256" key="6">
    <source>
        <dbReference type="ARBA" id="ARBA00022927"/>
    </source>
</evidence>
<keyword evidence="7 9" id="KW-1133">Transmembrane helix</keyword>
<feature type="domain" description="ABC transmembrane type-1" evidence="10">
    <location>
        <begin position="98"/>
        <end position="282"/>
    </location>
</feature>
<keyword evidence="5" id="KW-0571">Peptide transport</keyword>
<keyword evidence="2 9" id="KW-0813">Transport</keyword>
<keyword evidence="8 9" id="KW-0472">Membrane</keyword>
<feature type="transmembrane region" description="Helical" evidence="9">
    <location>
        <begin position="142"/>
        <end position="168"/>
    </location>
</feature>
<gene>
    <name evidence="11" type="ORF">NA2_01769</name>
</gene>
<name>K2MSX0_9HYPH</name>
<evidence type="ECO:0000259" key="10">
    <source>
        <dbReference type="PROSITE" id="PS50928"/>
    </source>
</evidence>
<evidence type="ECO:0000256" key="1">
    <source>
        <dbReference type="ARBA" id="ARBA00004651"/>
    </source>
</evidence>
<dbReference type="Pfam" id="PF00528">
    <property type="entry name" value="BPD_transp_1"/>
    <property type="match status" value="1"/>
</dbReference>
<dbReference type="PATRIC" id="fig|391937.3.peg.368"/>
<dbReference type="CDD" id="cd06261">
    <property type="entry name" value="TM_PBP2"/>
    <property type="match status" value="1"/>
</dbReference>
<proteinExistence type="inferred from homology"/>
<dbReference type="GO" id="GO:0015031">
    <property type="term" value="P:protein transport"/>
    <property type="evidence" value="ECO:0007669"/>
    <property type="project" value="UniProtKB-KW"/>
</dbReference>
<evidence type="ECO:0000256" key="2">
    <source>
        <dbReference type="ARBA" id="ARBA00022448"/>
    </source>
</evidence>
<evidence type="ECO:0000256" key="9">
    <source>
        <dbReference type="RuleBase" id="RU363032"/>
    </source>
</evidence>
<dbReference type="EMBL" id="AMRM01000002">
    <property type="protein sequence ID" value="EKF20472.1"/>
    <property type="molecule type" value="Genomic_DNA"/>
</dbReference>
<comment type="caution">
    <text evidence="11">The sequence shown here is derived from an EMBL/GenBank/DDBJ whole genome shotgun (WGS) entry which is preliminary data.</text>
</comment>
<dbReference type="GO" id="GO:0055085">
    <property type="term" value="P:transmembrane transport"/>
    <property type="evidence" value="ECO:0007669"/>
    <property type="project" value="InterPro"/>
</dbReference>
<dbReference type="InterPro" id="IPR025966">
    <property type="entry name" value="OppC_N"/>
</dbReference>
<keyword evidence="3" id="KW-1003">Cell membrane</keyword>
<evidence type="ECO:0000256" key="7">
    <source>
        <dbReference type="ARBA" id="ARBA00022989"/>
    </source>
</evidence>